<dbReference type="PANTHER" id="PTHR46268">
    <property type="entry name" value="STRESS RESPONSE PROTEIN NHAX"/>
    <property type="match status" value="1"/>
</dbReference>
<evidence type="ECO:0000256" key="1">
    <source>
        <dbReference type="ARBA" id="ARBA00008791"/>
    </source>
</evidence>
<gene>
    <name evidence="3" type="ORF">HXW94_01155</name>
</gene>
<feature type="domain" description="UspA" evidence="2">
    <location>
        <begin position="1"/>
        <end position="155"/>
    </location>
</feature>
<comment type="caution">
    <text evidence="3">The sequence shown here is derived from an EMBL/GenBank/DDBJ whole genome shotgun (WGS) entry which is preliminary data.</text>
</comment>
<accession>A0A850SQ69</accession>
<organism evidence="3 4">
    <name type="scientific">Desulfobacter latus</name>
    <dbReference type="NCBI Taxonomy" id="2292"/>
    <lineage>
        <taxon>Bacteria</taxon>
        <taxon>Pseudomonadati</taxon>
        <taxon>Thermodesulfobacteriota</taxon>
        <taxon>Desulfobacteria</taxon>
        <taxon>Desulfobacterales</taxon>
        <taxon>Desulfobacteraceae</taxon>
        <taxon>Desulfobacter</taxon>
    </lineage>
</organism>
<dbReference type="Proteomes" id="UP000553343">
    <property type="component" value="Unassembled WGS sequence"/>
</dbReference>
<dbReference type="AlphaFoldDB" id="A0A850SQ69"/>
<dbReference type="Pfam" id="PF00582">
    <property type="entry name" value="Usp"/>
    <property type="match status" value="1"/>
</dbReference>
<dbReference type="PANTHER" id="PTHR46268:SF6">
    <property type="entry name" value="UNIVERSAL STRESS PROTEIN UP12"/>
    <property type="match status" value="1"/>
</dbReference>
<evidence type="ECO:0000259" key="2">
    <source>
        <dbReference type="Pfam" id="PF00582"/>
    </source>
</evidence>
<dbReference type="InterPro" id="IPR014729">
    <property type="entry name" value="Rossmann-like_a/b/a_fold"/>
</dbReference>
<dbReference type="RefSeq" id="WP_178365058.1">
    <property type="nucleotide sequence ID" value="NZ_JACADJ010000002.1"/>
</dbReference>
<sequence>MTSKILIPFDETECAQNTVTYVAQNLNKEDEVTLFHVVPDTAAACGLNSPSLTPYFEAERNAFCRMEEKREKMIRESLDAARNELINAGFANDKVYIKTQPQGKKISDDIIHEAQKGKYNTVAMGRSSTSGLKEFFIGSNASRVMHALNIPVIIVD</sequence>
<protein>
    <submittedName>
        <fullName evidence="3">Universal stress protein</fullName>
    </submittedName>
</protein>
<dbReference type="SUPFAM" id="SSF52402">
    <property type="entry name" value="Adenine nucleotide alpha hydrolases-like"/>
    <property type="match status" value="1"/>
</dbReference>
<name>A0A850SQ69_9BACT</name>
<evidence type="ECO:0000313" key="4">
    <source>
        <dbReference type="Proteomes" id="UP000553343"/>
    </source>
</evidence>
<keyword evidence="4" id="KW-1185">Reference proteome</keyword>
<proteinExistence type="inferred from homology"/>
<dbReference type="EMBL" id="JACADJ010000002">
    <property type="protein sequence ID" value="NWH03614.1"/>
    <property type="molecule type" value="Genomic_DNA"/>
</dbReference>
<dbReference type="CDD" id="cd00293">
    <property type="entry name" value="USP-like"/>
    <property type="match status" value="1"/>
</dbReference>
<reference evidence="3 4" key="1">
    <citation type="submission" date="2020-06" db="EMBL/GenBank/DDBJ databases">
        <title>High-quality draft genome of sulfate reducer Desulfobacter latus type strain AcrS2 isolated from marine sediment.</title>
        <authorList>
            <person name="Hoppe M."/>
            <person name="Larsen C.K."/>
            <person name="Marshall I.P.G."/>
            <person name="Schramm A."/>
            <person name="Marietou A.G."/>
        </authorList>
    </citation>
    <scope>NUCLEOTIDE SEQUENCE [LARGE SCALE GENOMIC DNA]</scope>
    <source>
        <strain evidence="3 4">AcRS2</strain>
    </source>
</reference>
<comment type="similarity">
    <text evidence="1">Belongs to the universal stress protein A family.</text>
</comment>
<dbReference type="InterPro" id="IPR006016">
    <property type="entry name" value="UspA"/>
</dbReference>
<dbReference type="Gene3D" id="3.40.50.620">
    <property type="entry name" value="HUPs"/>
    <property type="match status" value="1"/>
</dbReference>
<evidence type="ECO:0000313" key="3">
    <source>
        <dbReference type="EMBL" id="NWH03614.1"/>
    </source>
</evidence>
<dbReference type="PRINTS" id="PR01438">
    <property type="entry name" value="UNVRSLSTRESS"/>
</dbReference>
<dbReference type="InterPro" id="IPR006015">
    <property type="entry name" value="Universal_stress_UspA"/>
</dbReference>